<proteinExistence type="predicted"/>
<dbReference type="Gene3D" id="1.10.10.10">
    <property type="entry name" value="Winged helix-like DNA-binding domain superfamily/Winged helix DNA-binding domain"/>
    <property type="match status" value="1"/>
</dbReference>
<protein>
    <recommendedName>
        <fullName evidence="3">PadR family transcriptional regulator</fullName>
    </recommendedName>
</protein>
<dbReference type="Proteomes" id="UP000249341">
    <property type="component" value="Unassembled WGS sequence"/>
</dbReference>
<keyword evidence="2" id="KW-1185">Reference proteome</keyword>
<comment type="caution">
    <text evidence="1">The sequence shown here is derived from an EMBL/GenBank/DDBJ whole genome shotgun (WGS) entry which is preliminary data.</text>
</comment>
<dbReference type="InterPro" id="IPR036390">
    <property type="entry name" value="WH_DNA-bd_sf"/>
</dbReference>
<accession>A0A327Z594</accession>
<dbReference type="OrthoDB" id="8443918at2"/>
<evidence type="ECO:0000313" key="1">
    <source>
        <dbReference type="EMBL" id="RAK31377.1"/>
    </source>
</evidence>
<gene>
    <name evidence="1" type="ORF">B0I29_115184</name>
</gene>
<dbReference type="AlphaFoldDB" id="A0A327Z594"/>
<sequence length="162" mass="17551">MSDTSADCHATNRLLASGDIEVADTIREAGRPERTVYSLTDQGRDRLRQWVGVLLREPDPDSALFTAALNYAGCLTPTGVATELRARHTSLALAVETAGQSLGLALPRLLLLEIEYDLVRLSAEQTWVKQLLADLDAGRLTWPAIPGDIADVEALMRDEGAP</sequence>
<reference evidence="1 2" key="1">
    <citation type="submission" date="2018-06" db="EMBL/GenBank/DDBJ databases">
        <title>Genomic Encyclopedia of Type Strains, Phase III (KMG-III): the genomes of soil and plant-associated and newly described type strains.</title>
        <authorList>
            <person name="Whitman W."/>
        </authorList>
    </citation>
    <scope>NUCLEOTIDE SEQUENCE [LARGE SCALE GENOMIC DNA]</scope>
    <source>
        <strain evidence="1 2">CGMCC 4.7090</strain>
    </source>
</reference>
<evidence type="ECO:0000313" key="2">
    <source>
        <dbReference type="Proteomes" id="UP000249341"/>
    </source>
</evidence>
<dbReference type="EMBL" id="QLMJ01000015">
    <property type="protein sequence ID" value="RAK31377.1"/>
    <property type="molecule type" value="Genomic_DNA"/>
</dbReference>
<dbReference type="InterPro" id="IPR036388">
    <property type="entry name" value="WH-like_DNA-bd_sf"/>
</dbReference>
<name>A0A327Z594_9ACTN</name>
<dbReference type="RefSeq" id="WP_111652290.1">
    <property type="nucleotide sequence ID" value="NZ_JACHWI010000015.1"/>
</dbReference>
<dbReference type="SUPFAM" id="SSF46785">
    <property type="entry name" value="Winged helix' DNA-binding domain"/>
    <property type="match status" value="1"/>
</dbReference>
<organism evidence="1 2">
    <name type="scientific">Actinoplanes lutulentus</name>
    <dbReference type="NCBI Taxonomy" id="1287878"/>
    <lineage>
        <taxon>Bacteria</taxon>
        <taxon>Bacillati</taxon>
        <taxon>Actinomycetota</taxon>
        <taxon>Actinomycetes</taxon>
        <taxon>Micromonosporales</taxon>
        <taxon>Micromonosporaceae</taxon>
        <taxon>Actinoplanes</taxon>
    </lineage>
</organism>
<evidence type="ECO:0008006" key="3">
    <source>
        <dbReference type="Google" id="ProtNLM"/>
    </source>
</evidence>